<dbReference type="AlphaFoldDB" id="A0A382E9J8"/>
<accession>A0A382E9J8</accession>
<dbReference type="InterPro" id="IPR015867">
    <property type="entry name" value="N-reg_PII/ATP_PRibTrfase_C"/>
</dbReference>
<organism evidence="2">
    <name type="scientific">marine metagenome</name>
    <dbReference type="NCBI Taxonomy" id="408172"/>
    <lineage>
        <taxon>unclassified sequences</taxon>
        <taxon>metagenomes</taxon>
        <taxon>ecological metagenomes</taxon>
    </lineage>
</organism>
<proteinExistence type="inferred from homology"/>
<evidence type="ECO:0000313" key="2">
    <source>
        <dbReference type="EMBL" id="SVB47310.1"/>
    </source>
</evidence>
<protein>
    <recommendedName>
        <fullName evidence="3">Divalent-cation tolerance protein CutA</fullName>
    </recommendedName>
</protein>
<gene>
    <name evidence="2" type="ORF">METZ01_LOCUS200164</name>
</gene>
<reference evidence="2" key="1">
    <citation type="submission" date="2018-05" db="EMBL/GenBank/DDBJ databases">
        <authorList>
            <person name="Lanie J.A."/>
            <person name="Ng W.-L."/>
            <person name="Kazmierczak K.M."/>
            <person name="Andrzejewski T.M."/>
            <person name="Davidsen T.M."/>
            <person name="Wayne K.J."/>
            <person name="Tettelin H."/>
            <person name="Glass J.I."/>
            <person name="Rusch D."/>
            <person name="Podicherti R."/>
            <person name="Tsui H.-C.T."/>
            <person name="Winkler M.E."/>
        </authorList>
    </citation>
    <scope>NUCLEOTIDE SEQUENCE</scope>
</reference>
<sequence>VTFGSLREAKRLGSLLVKNKLAACTNIIPTIYSTYVWKNKTMVDKECSMIVKTSKSKVKKAMKFIINKHSYECPAVSAFPIKSAHIAFKKWIEEQTKN</sequence>
<evidence type="ECO:0008006" key="3">
    <source>
        <dbReference type="Google" id="ProtNLM"/>
    </source>
</evidence>
<dbReference type="Gene3D" id="3.30.70.120">
    <property type="match status" value="1"/>
</dbReference>
<dbReference type="PANTHER" id="PTHR23419:SF8">
    <property type="entry name" value="FI09726P"/>
    <property type="match status" value="1"/>
</dbReference>
<dbReference type="GO" id="GO:0010038">
    <property type="term" value="P:response to metal ion"/>
    <property type="evidence" value="ECO:0007669"/>
    <property type="project" value="InterPro"/>
</dbReference>
<dbReference type="GO" id="GO:0005507">
    <property type="term" value="F:copper ion binding"/>
    <property type="evidence" value="ECO:0007669"/>
    <property type="project" value="TreeGrafter"/>
</dbReference>
<comment type="similarity">
    <text evidence="1">Belongs to the CutA family.</text>
</comment>
<dbReference type="InterPro" id="IPR011322">
    <property type="entry name" value="N-reg_PII-like_a/b"/>
</dbReference>
<dbReference type="EMBL" id="UINC01043369">
    <property type="protein sequence ID" value="SVB47310.1"/>
    <property type="molecule type" value="Genomic_DNA"/>
</dbReference>
<dbReference type="PANTHER" id="PTHR23419">
    <property type="entry name" value="DIVALENT CATION TOLERANCE CUTA-RELATED"/>
    <property type="match status" value="1"/>
</dbReference>
<feature type="non-terminal residue" evidence="2">
    <location>
        <position position="1"/>
    </location>
</feature>
<evidence type="ECO:0000256" key="1">
    <source>
        <dbReference type="ARBA" id="ARBA00010169"/>
    </source>
</evidence>
<dbReference type="SUPFAM" id="SSF54913">
    <property type="entry name" value="GlnB-like"/>
    <property type="match status" value="1"/>
</dbReference>
<name>A0A382E9J8_9ZZZZ</name>
<dbReference type="Pfam" id="PF03091">
    <property type="entry name" value="CutA1"/>
    <property type="match status" value="1"/>
</dbReference>
<dbReference type="InterPro" id="IPR004323">
    <property type="entry name" value="Ion_tolerance_CutA"/>
</dbReference>